<dbReference type="RefSeq" id="WP_141411830.1">
    <property type="nucleotide sequence ID" value="NZ_AP019735.1"/>
</dbReference>
<reference evidence="3" key="1">
    <citation type="submission" date="2019-06" db="EMBL/GenBank/DDBJ databases">
        <title>Alistipes onderdonkii subsp. vulgaris subsp. nov., Alistipes dispar sp. nov. and Alistipes communis sp. nov., isolated from human faeces, and creation of Alistipes onderdonkii subsp. onderdonkii subsp. nov.</title>
        <authorList>
            <person name="Sakamoto M."/>
            <person name="Ikeyama N."/>
            <person name="Ogata Y."/>
            <person name="Suda W."/>
            <person name="Iino T."/>
            <person name="Hattori M."/>
            <person name="Ohkuma M."/>
        </authorList>
    </citation>
    <scope>NUCLEOTIDE SEQUENCE [LARGE SCALE GENOMIC DNA]</scope>
    <source>
        <strain evidence="3">5CBH24</strain>
    </source>
</reference>
<sequence>MVANITTGKDIYGALAYNQRKVDKGKGAVLATSNIRFPADGRFGVAALADELLRWMPSHVRTEKPVVHISLNPDPEDRLSDDELTDIAAEYMEGMGWGGQPYVVYKHTDIDRPHIHIVTVQVNSSGRKIGDSRRNERSVAETEKIERKYGLHRAKGRKRGELWRLAPVEPEKGDLKRQIASVVKPALSMYRFQTLGELRALLALYRIGVEEVGGTRGGRSYRGVLYTVLDADGKKTQAAPLKASRLGDDASLAKIERVMAFSGEQIGGKKLLALTRHRVGEALLDTTDETELRERLRKRHIDLYLRRNDTGRITGVTFIDHETRCVLNGSRLGKAFSANALHERFAVGRKTELEQLRQSRRRPQIRKTHPSRRK</sequence>
<dbReference type="AlphaFoldDB" id="A0A4Y1WNT2"/>
<organism evidence="2 3">
    <name type="scientific">Alistipes communis</name>
    <dbReference type="NCBI Taxonomy" id="2585118"/>
    <lineage>
        <taxon>Bacteria</taxon>
        <taxon>Pseudomonadati</taxon>
        <taxon>Bacteroidota</taxon>
        <taxon>Bacteroidia</taxon>
        <taxon>Bacteroidales</taxon>
        <taxon>Rikenellaceae</taxon>
        <taxon>Alistipes</taxon>
    </lineage>
</organism>
<dbReference type="Proteomes" id="UP000318946">
    <property type="component" value="Chromosome"/>
</dbReference>
<dbReference type="InterPro" id="IPR005094">
    <property type="entry name" value="Endonuclease_MobA/VirD2"/>
</dbReference>
<protein>
    <submittedName>
        <fullName evidence="2">Mobilization protein</fullName>
    </submittedName>
</protein>
<dbReference type="OrthoDB" id="915634at2"/>
<accession>A0A4Y1WNT2</accession>
<dbReference type="GeneID" id="78340815"/>
<evidence type="ECO:0000313" key="2">
    <source>
        <dbReference type="EMBL" id="BBL02780.1"/>
    </source>
</evidence>
<proteinExistence type="predicted"/>
<evidence type="ECO:0000313" key="3">
    <source>
        <dbReference type="Proteomes" id="UP000318946"/>
    </source>
</evidence>
<evidence type="ECO:0000259" key="1">
    <source>
        <dbReference type="Pfam" id="PF03432"/>
    </source>
</evidence>
<name>A0A4Y1WNT2_9BACT</name>
<dbReference type="KEGG" id="acou:A5CBH24_00930"/>
<gene>
    <name evidence="2" type="ORF">A5CBH24_00930</name>
</gene>
<dbReference type="NCBIfam" id="NF041325">
    <property type="entry name" value="Bacteroid_MobB"/>
    <property type="match status" value="1"/>
</dbReference>
<dbReference type="EMBL" id="AP019735">
    <property type="protein sequence ID" value="BBL02780.1"/>
    <property type="molecule type" value="Genomic_DNA"/>
</dbReference>
<feature type="domain" description="MobA/VirD2-like nuclease" evidence="1">
    <location>
        <begin position="30"/>
        <end position="151"/>
    </location>
</feature>
<dbReference type="Pfam" id="PF03432">
    <property type="entry name" value="Relaxase"/>
    <property type="match status" value="1"/>
</dbReference>
<keyword evidence="3" id="KW-1185">Reference proteome</keyword>